<evidence type="ECO:0000256" key="9">
    <source>
        <dbReference type="SAM" id="MobiDB-lite"/>
    </source>
</evidence>
<dbReference type="EMBL" id="BCWF01000036">
    <property type="protein sequence ID" value="GAT30845.1"/>
    <property type="molecule type" value="Genomic_DNA"/>
</dbReference>
<comment type="caution">
    <text evidence="13">The sequence shown here is derived from an EMBL/GenBank/DDBJ whole genome shotgun (WGS) entry which is preliminary data.</text>
</comment>
<feature type="domain" description="PKS/mFAS DH" evidence="12">
    <location>
        <begin position="1026"/>
        <end position="1350"/>
    </location>
</feature>
<feature type="compositionally biased region" description="Polar residues" evidence="9">
    <location>
        <begin position="516"/>
        <end position="526"/>
    </location>
</feature>
<dbReference type="SUPFAM" id="SSF53901">
    <property type="entry name" value="Thiolase-like"/>
    <property type="match status" value="1"/>
</dbReference>
<dbReference type="InterPro" id="IPR016039">
    <property type="entry name" value="Thiolase-like"/>
</dbReference>
<dbReference type="Pfam" id="PF23297">
    <property type="entry name" value="ACP_SdgA_C"/>
    <property type="match status" value="1"/>
</dbReference>
<keyword evidence="6" id="KW-0511">Multifunctional enzyme</keyword>
<evidence type="ECO:0000313" key="13">
    <source>
        <dbReference type="EMBL" id="GAT30845.1"/>
    </source>
</evidence>
<dbReference type="SMART" id="SM00827">
    <property type="entry name" value="PKS_AT"/>
    <property type="match status" value="1"/>
</dbReference>
<protein>
    <submittedName>
        <fullName evidence="13">Polyketide synthase</fullName>
    </submittedName>
</protein>
<evidence type="ECO:0000256" key="8">
    <source>
        <dbReference type="PROSITE-ProRule" id="PRU01363"/>
    </source>
</evidence>
<dbReference type="InterPro" id="IPR020807">
    <property type="entry name" value="PKS_DH"/>
</dbReference>
<dbReference type="InterPro" id="IPR032821">
    <property type="entry name" value="PKS_assoc"/>
</dbReference>
<dbReference type="InterPro" id="IPR013154">
    <property type="entry name" value="ADH-like_N"/>
</dbReference>
<dbReference type="InterPro" id="IPR016036">
    <property type="entry name" value="Malonyl_transacylase_ACP-bd"/>
</dbReference>
<dbReference type="Pfam" id="PF08659">
    <property type="entry name" value="KR"/>
    <property type="match status" value="1"/>
</dbReference>
<dbReference type="Pfam" id="PF13602">
    <property type="entry name" value="ADH_zinc_N_2"/>
    <property type="match status" value="1"/>
</dbReference>
<keyword evidence="1" id="KW-0596">Phosphopantetheine</keyword>
<evidence type="ECO:0000256" key="6">
    <source>
        <dbReference type="ARBA" id="ARBA00023268"/>
    </source>
</evidence>
<dbReference type="InterPro" id="IPR050091">
    <property type="entry name" value="PKS_NRPS_Biosynth_Enz"/>
</dbReference>
<dbReference type="InterPro" id="IPR036736">
    <property type="entry name" value="ACP-like_sf"/>
</dbReference>
<dbReference type="Pfam" id="PF00109">
    <property type="entry name" value="ketoacyl-synt"/>
    <property type="match status" value="1"/>
</dbReference>
<dbReference type="InterPro" id="IPR002328">
    <property type="entry name" value="ADH_Zn_CS"/>
</dbReference>
<dbReference type="GO" id="GO:1901336">
    <property type="term" value="P:lactone biosynthetic process"/>
    <property type="evidence" value="ECO:0007669"/>
    <property type="project" value="UniProtKB-ARBA"/>
</dbReference>
<dbReference type="SUPFAM" id="SSF52151">
    <property type="entry name" value="FabD/lysophospholipase-like"/>
    <property type="match status" value="1"/>
</dbReference>
<dbReference type="SMART" id="SM00823">
    <property type="entry name" value="PKS_PP"/>
    <property type="match status" value="1"/>
</dbReference>
<accession>A0A146FZN8</accession>
<dbReference type="GO" id="GO:0006633">
    <property type="term" value="P:fatty acid biosynthetic process"/>
    <property type="evidence" value="ECO:0007669"/>
    <property type="project" value="InterPro"/>
</dbReference>
<dbReference type="GO" id="GO:0016491">
    <property type="term" value="F:oxidoreductase activity"/>
    <property type="evidence" value="ECO:0007669"/>
    <property type="project" value="UniProtKB-KW"/>
</dbReference>
<dbReference type="InterPro" id="IPR013968">
    <property type="entry name" value="PKS_KR"/>
</dbReference>
<evidence type="ECO:0000256" key="1">
    <source>
        <dbReference type="ARBA" id="ARBA00022450"/>
    </source>
</evidence>
<dbReference type="InterPro" id="IPR042104">
    <property type="entry name" value="PKS_dehydratase_sf"/>
</dbReference>
<dbReference type="Pfam" id="PF00698">
    <property type="entry name" value="Acyl_transf_1"/>
    <property type="match status" value="1"/>
</dbReference>
<dbReference type="Pfam" id="PF16197">
    <property type="entry name" value="KAsynt_C_assoc"/>
    <property type="match status" value="1"/>
</dbReference>
<dbReference type="Pfam" id="PF14765">
    <property type="entry name" value="PS-DH"/>
    <property type="match status" value="1"/>
</dbReference>
<dbReference type="InterPro" id="IPR014031">
    <property type="entry name" value="Ketoacyl_synth_C"/>
</dbReference>
<dbReference type="PROSITE" id="PS50075">
    <property type="entry name" value="CARRIER"/>
    <property type="match status" value="1"/>
</dbReference>
<dbReference type="PROSITE" id="PS00606">
    <property type="entry name" value="KS3_1"/>
    <property type="match status" value="1"/>
</dbReference>
<dbReference type="SUPFAM" id="SSF51735">
    <property type="entry name" value="NAD(P)-binding Rossmann-fold domains"/>
    <property type="match status" value="2"/>
</dbReference>
<dbReference type="InterPro" id="IPR020843">
    <property type="entry name" value="ER"/>
</dbReference>
<dbReference type="InterPro" id="IPR014043">
    <property type="entry name" value="Acyl_transferase_dom"/>
</dbReference>
<dbReference type="Gene3D" id="3.90.180.10">
    <property type="entry name" value="Medium-chain alcohol dehydrogenases, catalytic domain"/>
    <property type="match status" value="1"/>
</dbReference>
<dbReference type="Gene3D" id="3.10.129.110">
    <property type="entry name" value="Polyketide synthase dehydratase"/>
    <property type="match status" value="1"/>
</dbReference>
<dbReference type="Gene3D" id="3.40.47.10">
    <property type="match status" value="1"/>
</dbReference>
<evidence type="ECO:0000259" key="10">
    <source>
        <dbReference type="PROSITE" id="PS50075"/>
    </source>
</evidence>
<dbReference type="GO" id="GO:0044550">
    <property type="term" value="P:secondary metabolite biosynthetic process"/>
    <property type="evidence" value="ECO:0007669"/>
    <property type="project" value="UniProtKB-ARBA"/>
</dbReference>
<dbReference type="SMART" id="SM00825">
    <property type="entry name" value="PKS_KS"/>
    <property type="match status" value="1"/>
</dbReference>
<dbReference type="InterPro" id="IPR057326">
    <property type="entry name" value="KR_dom"/>
</dbReference>
<sequence length="2639" mass="289810">MQLLTTDGLVSRGGALQCSQTLDGSDPVAVVGFSLRFPQDATSPQSFWEILQEGRSVTTEVPSDRFNINGFYHPDASRNDTVNARGGHFLKENVAAFDAPFFSMSPGEVESLDPQQRGLLETTYRALENAGIPIERAAGSATSVYVGALGVEYNRFFEFDEEVQATYKATGNSGAILANRLSWFYDLRGPSMTIETACSSSLIGLHLACQSLRSKESRMSLVCGSQLYLEPMTSAISLSALQFISPDSRCHSFGADGNGYAKGEGFGVLVLKRLSDAIADGDVIRAVVRATATNQDGRTPGISQPSQAAQEMLIREAYRSGGLDLASTRLFEAHGPGTKLGDPIEAGAIKSVFQKHRSPNDPMHIGAVKANIGHLEATAGLAGLIKTILSLEKGIIPPIAGFKEVNPRIPADEWNLKFPTKPLPWPTDGLRRASVNAFGYGGSNAHAVLDDAYNYLREHGLEAHHVTAKRPPSLAILENGVSNDATNSITNGHRNGYTNSHANGHTNGHANGHTYGDTNGHATNGYNRHDGNGMTVSNGTACDEAEETPYVFTWSASDSNGIERLGAAYDGYLNRIDPHDASEDLLRDLAYTLSNKRSVLPWKSFALAGNLGSLKTQVQNMPKPVRSSTSPRINFVFTGQGAQWARMGIELLKFETFRQSILKADSYLKGVGSSWSLIEELHKPADSSQIDSPALAQPLCTALQVALVELLEGWGVTPWGVVGHSSGEIAAAFCAGAISRESAWTIAYFRGALAARVAESKTGDRGAMMAVGLSVSELQPHFDEISAVHGKQCLSIGCINSANNITVTGLDNSIDALKVRLDERQVFARKLKIPVAYHSSHMQVIAEEYKNLLQGICPPDQSSRKGETPVFVSSVTGQPVPVKQLSLPQYWVKNLVSTVRFSEALGELSQASRNAGSNTQVDHYVEIGPHAAMQRAVMDNVPQSENVKYDAAMRRGVSGLKSLQQLSGKLWTEGYPVKIEAVNSHGSNRPAKMVVDLPEYPFNHSQTYWLESRLFKNYRMRDNIRHELVGIPTNDWNPLEPKFRFTIRVSDLPWLTDHRLNGSPVYPAAGMAVMAIEAARHLVKPDHAVRGYRLRDVRIFSALVVPETPEGVESQIFLRNAENSRTTGVQTVECREFNVYVYSDNEWREVCAGSVVTEYEETPDEVYGGDERSLTKNYYQTMYQQAVDRCSATSTQQVFYDAGHKIGYGFGPLFNTLHDLAYDPEGDQAVAVVEPDEWRGKVPEKNSQVQPHIIHPTALDGVFQVTAVATTKGGTELGPLQAPTQLRDFWISHDLFERKPSTKLNVLAQTTLQAARETDSFILAINSDTGEPAIVIEGYRVTTVSSLSYKPSEKRNIFYRLDWKPDVDIISSSQTEAYCLDKETIPVQWKPSKNVVTLHYMSEMLKELDAQGYETSSPYFQRYLAWVRYHFDLLGDSNPLLQAPWKDILADNSRRENYLEEFAATGPVEGAVNSFCKHLAAIVREEVDPLDLLFNQGLAKDLYKDEIFVTTAKRMAVFMDLLAHKNSKLDILEIGAGTGSGTQQILSALGKQGSDQGVTPRYQSYTFTDISPGFFEKAKAKFADHVDRMTFQTLDIERDPAEQGFTPGGYDVVIAATVLHATQCVSDTLSHARSLLKPGGYIILMEPTNKHDTVLNGIWGTLPGWWRSTEEDRKWCPLYSRDEWDHYLKQTGYTGVEMAITDFPDVENHTLSFLLSRASHEEPSQVQLPDSLFIAADTEFQLKVAEEIAYYFSSTWGKQCDILKPVAISEQTSQSNVCLSLLDLGRPFLAAMSGKDFARFKRLVDFSSHIYWITTGTDVNAALPENAMSSGFSRAAMLEKPGLYWANLNIQDIASAGKTICSVLQRSCGASGVEDWEGDYCETSDMTLIPRVVEANDINDYVYSQTGDRDIERRQLASEPHEALEIQFSPGQLGSFRYARDEIPSKPLAEDEVEVTVKATGVNFADVMCVLGQITDSYIGHEYGGVVRRVGSAVKDLAPGDRVCGMASGTFKTFVRNKVHTTIPIPDHIAFTDAFPAVWLTALYGITHLGRLRKGESVLIHAAAGAVGQAAIQLAQNIGADVFVTVSSTVKKNLLQERYGIPDDRFFSSRKLAFGKQILRATNGRGVDVVLNSSSGEALAETWKCVAPLGRFVEIGKRDIYSFQKLAMYQFSKNVTFSSLDLQTVYKNHPAVIKQLMNELHELLFAKKLGPPQPVTQFSRGEFESAFRYLQTGRHMGKAVINWEEEAEVSVVPSNDPEYVFDSAASYMIAGGLGGIGRSLSRWLTTRGVKNLILLSRSGAVSDDAIELVKELTERGVNVATPQCDVSNAESLASAISDCKQTMPPVKGVIQASMVLKDRLFDNMSLAEWQAVLDPKVAGTWNLHHQLPANMDFFVILSSLGGMIGSRGQSQYNAAATFQDAFARHRWAHGQKCISIDVGLLTSVGYVAEQKDVSERWVNAGFDALSEKELHSVVDWACNPRLNVSSGWETQVLTALNRPMAMIQQGKELLPYMKRTMYRHLHRMDQSTTGSAPTSAQAVDYGALLGAAGNVEEAGAIVATALAQRLSQALSVPEEDVDINRPAHSFGVDSLVAVELRFWFANEMKAELSVFNILADCSIRELGQQAAGKSQYVQKGQGN</sequence>
<feature type="active site" description="Proton donor; for dehydratase activity" evidence="8">
    <location>
        <position position="1260"/>
    </location>
</feature>
<dbReference type="PROSITE" id="PS00012">
    <property type="entry name" value="PHOSPHOPANTETHEINE"/>
    <property type="match status" value="1"/>
</dbReference>
<reference evidence="13 14" key="1">
    <citation type="journal article" date="2016" name="DNA Res.">
        <title>Genome sequence of Aspergillus luchuensis NBRC 4314.</title>
        <authorList>
            <person name="Yamada O."/>
            <person name="Machida M."/>
            <person name="Hosoyama A."/>
            <person name="Goto M."/>
            <person name="Takahashi T."/>
            <person name="Futagami T."/>
            <person name="Yamagata Y."/>
            <person name="Takeuchi M."/>
            <person name="Kobayashi T."/>
            <person name="Koike H."/>
            <person name="Abe K."/>
            <person name="Asai K."/>
            <person name="Arita M."/>
            <person name="Fujita N."/>
            <person name="Fukuda K."/>
            <person name="Higa K."/>
            <person name="Horikawa H."/>
            <person name="Ishikawa T."/>
            <person name="Jinno K."/>
            <person name="Kato Y."/>
            <person name="Kirimura K."/>
            <person name="Mizutani O."/>
            <person name="Nakasone K."/>
            <person name="Sano M."/>
            <person name="Shiraishi Y."/>
            <person name="Tsukahara M."/>
            <person name="Gomi K."/>
        </authorList>
    </citation>
    <scope>NUCLEOTIDE SEQUENCE [LARGE SCALE GENOMIC DNA]</scope>
    <source>
        <strain evidence="13 14">RIB 2604</strain>
    </source>
</reference>
<dbReference type="GO" id="GO:0008270">
    <property type="term" value="F:zinc ion binding"/>
    <property type="evidence" value="ECO:0007669"/>
    <property type="project" value="InterPro"/>
</dbReference>
<evidence type="ECO:0000256" key="7">
    <source>
        <dbReference type="ARBA" id="ARBA00023315"/>
    </source>
</evidence>
<evidence type="ECO:0000313" key="14">
    <source>
        <dbReference type="Proteomes" id="UP000075230"/>
    </source>
</evidence>
<dbReference type="VEuPathDB" id="FungiDB:ASPFODRAFT_207730"/>
<dbReference type="Gene3D" id="3.40.50.150">
    <property type="entry name" value="Vaccinia Virus protein VP39"/>
    <property type="match status" value="1"/>
</dbReference>
<evidence type="ECO:0000256" key="5">
    <source>
        <dbReference type="ARBA" id="ARBA00023002"/>
    </source>
</evidence>
<dbReference type="Gene3D" id="1.10.1200.10">
    <property type="entry name" value="ACP-like"/>
    <property type="match status" value="1"/>
</dbReference>
<feature type="domain" description="Ketosynthase family 3 (KS3)" evidence="11">
    <location>
        <begin position="25"/>
        <end position="451"/>
    </location>
</feature>
<dbReference type="InterPro" id="IPR049900">
    <property type="entry name" value="PKS_mFAS_DH"/>
</dbReference>
<dbReference type="InterPro" id="IPR049552">
    <property type="entry name" value="PKS_DH_N"/>
</dbReference>
<dbReference type="Gene3D" id="3.40.366.10">
    <property type="entry name" value="Malonyl-Coenzyme A Acyl Carrier Protein, domain 2"/>
    <property type="match status" value="1"/>
</dbReference>
<dbReference type="PROSITE" id="PS52004">
    <property type="entry name" value="KS3_2"/>
    <property type="match status" value="1"/>
</dbReference>
<keyword evidence="5" id="KW-0560">Oxidoreductase</keyword>
<dbReference type="Pfam" id="PF08242">
    <property type="entry name" value="Methyltransf_12"/>
    <property type="match status" value="1"/>
</dbReference>
<dbReference type="GO" id="GO:0004312">
    <property type="term" value="F:fatty acid synthase activity"/>
    <property type="evidence" value="ECO:0007669"/>
    <property type="project" value="TreeGrafter"/>
</dbReference>
<dbReference type="Proteomes" id="UP000075230">
    <property type="component" value="Unassembled WGS sequence"/>
</dbReference>
<dbReference type="GO" id="GO:0004315">
    <property type="term" value="F:3-oxoacyl-[acyl-carrier-protein] synthase activity"/>
    <property type="evidence" value="ECO:0007669"/>
    <property type="project" value="InterPro"/>
</dbReference>
<keyword evidence="7" id="KW-0012">Acyltransferase</keyword>
<dbReference type="FunFam" id="3.40.50.720:FF:000209">
    <property type="entry name" value="Polyketide synthase Pks12"/>
    <property type="match status" value="1"/>
</dbReference>
<feature type="region of interest" description="C-terminal hotdog fold" evidence="8">
    <location>
        <begin position="1191"/>
        <end position="1350"/>
    </location>
</feature>
<dbReference type="InterPro" id="IPR020841">
    <property type="entry name" value="PKS_Beta-ketoAc_synthase_dom"/>
</dbReference>
<dbReference type="InterPro" id="IPR016035">
    <property type="entry name" value="Acyl_Trfase/lysoPLipase"/>
</dbReference>
<dbReference type="CDD" id="cd02440">
    <property type="entry name" value="AdoMet_MTases"/>
    <property type="match status" value="1"/>
</dbReference>
<evidence type="ECO:0000256" key="4">
    <source>
        <dbReference type="ARBA" id="ARBA00022857"/>
    </source>
</evidence>
<dbReference type="Pfam" id="PF02801">
    <property type="entry name" value="Ketoacyl-synt_C"/>
    <property type="match status" value="1"/>
</dbReference>
<keyword evidence="2" id="KW-0597">Phosphoprotein</keyword>
<dbReference type="SMART" id="SM00829">
    <property type="entry name" value="PKS_ER"/>
    <property type="match status" value="1"/>
</dbReference>
<feature type="region of interest" description="N-terminal hotdog fold" evidence="8">
    <location>
        <begin position="1026"/>
        <end position="1162"/>
    </location>
</feature>
<dbReference type="CDD" id="cd00833">
    <property type="entry name" value="PKS"/>
    <property type="match status" value="1"/>
</dbReference>
<evidence type="ECO:0000256" key="2">
    <source>
        <dbReference type="ARBA" id="ARBA00022553"/>
    </source>
</evidence>
<evidence type="ECO:0000256" key="3">
    <source>
        <dbReference type="ARBA" id="ARBA00022679"/>
    </source>
</evidence>
<dbReference type="InterPro" id="IPR006162">
    <property type="entry name" value="Ppantetheine_attach_site"/>
</dbReference>
<feature type="active site" description="Proton acceptor; for dehydratase activity" evidence="8">
    <location>
        <position position="1058"/>
    </location>
</feature>
<dbReference type="CDD" id="cd05195">
    <property type="entry name" value="enoyl_red"/>
    <property type="match status" value="1"/>
</dbReference>
<proteinExistence type="predicted"/>
<dbReference type="InterPro" id="IPR049551">
    <property type="entry name" value="PKS_DH_C"/>
</dbReference>
<dbReference type="GO" id="GO:0031177">
    <property type="term" value="F:phosphopantetheine binding"/>
    <property type="evidence" value="ECO:0007669"/>
    <property type="project" value="InterPro"/>
</dbReference>
<dbReference type="Pfam" id="PF08240">
    <property type="entry name" value="ADH_N"/>
    <property type="match status" value="1"/>
</dbReference>
<dbReference type="SUPFAM" id="SSF53335">
    <property type="entry name" value="S-adenosyl-L-methionine-dependent methyltransferases"/>
    <property type="match status" value="1"/>
</dbReference>
<dbReference type="InterPro" id="IPR009081">
    <property type="entry name" value="PP-bd_ACP"/>
</dbReference>
<feature type="domain" description="Carrier" evidence="10">
    <location>
        <begin position="2553"/>
        <end position="2630"/>
    </location>
</feature>
<dbReference type="SUPFAM" id="SSF47336">
    <property type="entry name" value="ACP-like"/>
    <property type="match status" value="1"/>
</dbReference>
<dbReference type="PANTHER" id="PTHR43775">
    <property type="entry name" value="FATTY ACID SYNTHASE"/>
    <property type="match status" value="1"/>
</dbReference>
<dbReference type="PANTHER" id="PTHR43775:SF29">
    <property type="entry name" value="ASPERFURANONE POLYKETIDE SYNTHASE AFOG-RELATED"/>
    <property type="match status" value="1"/>
</dbReference>
<evidence type="ECO:0000259" key="11">
    <source>
        <dbReference type="PROSITE" id="PS52004"/>
    </source>
</evidence>
<dbReference type="InterPro" id="IPR011032">
    <property type="entry name" value="GroES-like_sf"/>
</dbReference>
<dbReference type="SMART" id="SM00822">
    <property type="entry name" value="PKS_KR"/>
    <property type="match status" value="1"/>
</dbReference>
<evidence type="ECO:0000259" key="12">
    <source>
        <dbReference type="PROSITE" id="PS52019"/>
    </source>
</evidence>
<dbReference type="Gene3D" id="3.30.70.3290">
    <property type="match status" value="1"/>
</dbReference>
<gene>
    <name evidence="13" type="ORF">RIB2604_03700520</name>
</gene>
<name>A0A146FZN8_ASPKA</name>
<dbReference type="Gene3D" id="3.40.50.720">
    <property type="entry name" value="NAD(P)-binding Rossmann-like Domain"/>
    <property type="match status" value="1"/>
</dbReference>
<dbReference type="SUPFAM" id="SSF50129">
    <property type="entry name" value="GroES-like"/>
    <property type="match status" value="1"/>
</dbReference>
<dbReference type="InterPro" id="IPR018201">
    <property type="entry name" value="Ketoacyl_synth_AS"/>
</dbReference>
<dbReference type="Pfam" id="PF21089">
    <property type="entry name" value="PKS_DH_N"/>
    <property type="match status" value="1"/>
</dbReference>
<dbReference type="InterPro" id="IPR029063">
    <property type="entry name" value="SAM-dependent_MTases_sf"/>
</dbReference>
<dbReference type="PROSITE" id="PS52019">
    <property type="entry name" value="PKS_MFAS_DH"/>
    <property type="match status" value="1"/>
</dbReference>
<keyword evidence="4" id="KW-0521">NADP</keyword>
<dbReference type="InterPro" id="IPR013217">
    <property type="entry name" value="Methyltransf_12"/>
</dbReference>
<dbReference type="InterPro" id="IPR036291">
    <property type="entry name" value="NAD(P)-bd_dom_sf"/>
</dbReference>
<dbReference type="PROSITE" id="PS00059">
    <property type="entry name" value="ADH_ZINC"/>
    <property type="match status" value="1"/>
</dbReference>
<reference evidence="14" key="2">
    <citation type="submission" date="2016-02" db="EMBL/GenBank/DDBJ databases">
        <title>Genome sequencing of Aspergillus luchuensis NBRC 4314.</title>
        <authorList>
            <person name="Yamada O."/>
        </authorList>
    </citation>
    <scope>NUCLEOTIDE SEQUENCE [LARGE SCALE GENOMIC DNA]</scope>
    <source>
        <strain evidence="14">RIB 2604</strain>
    </source>
</reference>
<dbReference type="SMART" id="SM00826">
    <property type="entry name" value="PKS_DH"/>
    <property type="match status" value="1"/>
</dbReference>
<organism evidence="13 14">
    <name type="scientific">Aspergillus kawachii</name>
    <name type="common">White koji mold</name>
    <name type="synonym">Aspergillus awamori var. kawachi</name>
    <dbReference type="NCBI Taxonomy" id="1069201"/>
    <lineage>
        <taxon>Eukaryota</taxon>
        <taxon>Fungi</taxon>
        <taxon>Dikarya</taxon>
        <taxon>Ascomycota</taxon>
        <taxon>Pezizomycotina</taxon>
        <taxon>Eurotiomycetes</taxon>
        <taxon>Eurotiomycetidae</taxon>
        <taxon>Eurotiales</taxon>
        <taxon>Aspergillaceae</taxon>
        <taxon>Aspergillus</taxon>
        <taxon>Aspergillus subgen. Circumdati</taxon>
    </lineage>
</organism>
<dbReference type="InterPro" id="IPR020806">
    <property type="entry name" value="PKS_PP-bd"/>
</dbReference>
<keyword evidence="3" id="KW-0808">Transferase</keyword>
<dbReference type="SUPFAM" id="SSF55048">
    <property type="entry name" value="Probable ACP-binding domain of malonyl-CoA ACP transacylase"/>
    <property type="match status" value="1"/>
</dbReference>
<dbReference type="InterPro" id="IPR014030">
    <property type="entry name" value="Ketoacyl_synth_N"/>
</dbReference>
<feature type="region of interest" description="Disordered" evidence="9">
    <location>
        <begin position="502"/>
        <end position="529"/>
    </location>
</feature>
<dbReference type="InterPro" id="IPR001227">
    <property type="entry name" value="Ac_transferase_dom_sf"/>
</dbReference>